<dbReference type="Proteomes" id="UP000284322">
    <property type="component" value="Unassembled WGS sequence"/>
</dbReference>
<evidence type="ECO:0000256" key="7">
    <source>
        <dbReference type="SAM" id="MobiDB-lite"/>
    </source>
</evidence>
<dbReference type="GO" id="GO:0005886">
    <property type="term" value="C:plasma membrane"/>
    <property type="evidence" value="ECO:0007669"/>
    <property type="project" value="UniProtKB-SubCell"/>
</dbReference>
<dbReference type="EMBL" id="RAHJ01000003">
    <property type="protein sequence ID" value="RJX71146.1"/>
    <property type="molecule type" value="Genomic_DNA"/>
</dbReference>
<evidence type="ECO:0000313" key="9">
    <source>
        <dbReference type="EMBL" id="RJX71146.1"/>
    </source>
</evidence>
<keyword evidence="4 8" id="KW-0812">Transmembrane</keyword>
<comment type="caution">
    <text evidence="9">The sequence shown here is derived from an EMBL/GenBank/DDBJ whole genome shotgun (WGS) entry which is preliminary data.</text>
</comment>
<name>A0A419R5H0_9SPHN</name>
<evidence type="ECO:0000256" key="3">
    <source>
        <dbReference type="ARBA" id="ARBA00022475"/>
    </source>
</evidence>
<protein>
    <submittedName>
        <fullName evidence="9">DoxX family protein</fullName>
    </submittedName>
</protein>
<keyword evidence="10" id="KW-1185">Reference proteome</keyword>
<dbReference type="PANTHER" id="PTHR33452:SF1">
    <property type="entry name" value="INNER MEMBRANE PROTEIN YPHA-RELATED"/>
    <property type="match status" value="1"/>
</dbReference>
<feature type="transmembrane region" description="Helical" evidence="8">
    <location>
        <begin position="67"/>
        <end position="84"/>
    </location>
</feature>
<organism evidence="9 10">
    <name type="scientific">Tsuneonella suprasediminis</name>
    <dbReference type="NCBI Taxonomy" id="2306996"/>
    <lineage>
        <taxon>Bacteria</taxon>
        <taxon>Pseudomonadati</taxon>
        <taxon>Pseudomonadota</taxon>
        <taxon>Alphaproteobacteria</taxon>
        <taxon>Sphingomonadales</taxon>
        <taxon>Erythrobacteraceae</taxon>
        <taxon>Tsuneonella</taxon>
    </lineage>
</organism>
<sequence length="172" mass="18481">MSAIASFLGRLMLALLFVLAGLGKIIDPGGAQQMLQNAGLQPWLATPTGIFEVVVGLCLAVGVMTRLSAILLFGFTLLATLFFHRDLADPMQQTMALKNIAIAGGLLVVFAYGQMHWSYDRMRLRRRGERDAADANARAHEAELRAAHAEGRAEGRAETVGVPDRDGDGHPG</sequence>
<evidence type="ECO:0000256" key="4">
    <source>
        <dbReference type="ARBA" id="ARBA00022692"/>
    </source>
</evidence>
<evidence type="ECO:0000256" key="1">
    <source>
        <dbReference type="ARBA" id="ARBA00004651"/>
    </source>
</evidence>
<gene>
    <name evidence="9" type="ORF">D6858_00435</name>
</gene>
<dbReference type="AlphaFoldDB" id="A0A419R5H0"/>
<feature type="transmembrane region" description="Helical" evidence="8">
    <location>
        <begin position="41"/>
        <end position="60"/>
    </location>
</feature>
<dbReference type="InterPro" id="IPR051907">
    <property type="entry name" value="DoxX-like_oxidoreductase"/>
</dbReference>
<comment type="subcellular location">
    <subcellularLocation>
        <location evidence="1">Cell membrane</location>
        <topology evidence="1">Multi-pass membrane protein</topology>
    </subcellularLocation>
</comment>
<evidence type="ECO:0000256" key="2">
    <source>
        <dbReference type="ARBA" id="ARBA00006679"/>
    </source>
</evidence>
<dbReference type="OrthoDB" id="9810206at2"/>
<evidence type="ECO:0000256" key="8">
    <source>
        <dbReference type="SAM" id="Phobius"/>
    </source>
</evidence>
<keyword evidence="5 8" id="KW-1133">Transmembrane helix</keyword>
<comment type="similarity">
    <text evidence="2">Belongs to the DoxX family.</text>
</comment>
<evidence type="ECO:0000313" key="10">
    <source>
        <dbReference type="Proteomes" id="UP000284322"/>
    </source>
</evidence>
<feature type="transmembrane region" description="Helical" evidence="8">
    <location>
        <begin position="96"/>
        <end position="117"/>
    </location>
</feature>
<dbReference type="RefSeq" id="WP_120105974.1">
    <property type="nucleotide sequence ID" value="NZ_DATCMS010000005.1"/>
</dbReference>
<evidence type="ECO:0000256" key="5">
    <source>
        <dbReference type="ARBA" id="ARBA00022989"/>
    </source>
</evidence>
<dbReference type="InterPro" id="IPR032808">
    <property type="entry name" value="DoxX"/>
</dbReference>
<keyword evidence="6 8" id="KW-0472">Membrane</keyword>
<keyword evidence="3" id="KW-1003">Cell membrane</keyword>
<reference evidence="9 10" key="1">
    <citation type="submission" date="2018-09" db="EMBL/GenBank/DDBJ databases">
        <title>Altererythrobacter sp.Ery1 and Ery12, the genome sequencing of novel strains in genus Alterythrobacter.</title>
        <authorList>
            <person name="Cheng H."/>
            <person name="Wu Y.-H."/>
            <person name="Fang C."/>
            <person name="Xu X.-W."/>
        </authorList>
    </citation>
    <scope>NUCLEOTIDE SEQUENCE [LARGE SCALE GENOMIC DNA]</scope>
    <source>
        <strain evidence="9 10">Ery12</strain>
    </source>
</reference>
<dbReference type="Pfam" id="PF07681">
    <property type="entry name" value="DoxX"/>
    <property type="match status" value="1"/>
</dbReference>
<evidence type="ECO:0000256" key="6">
    <source>
        <dbReference type="ARBA" id="ARBA00023136"/>
    </source>
</evidence>
<dbReference type="PANTHER" id="PTHR33452">
    <property type="entry name" value="OXIDOREDUCTASE CATD-RELATED"/>
    <property type="match status" value="1"/>
</dbReference>
<accession>A0A419R5H0</accession>
<feature type="region of interest" description="Disordered" evidence="7">
    <location>
        <begin position="135"/>
        <end position="172"/>
    </location>
</feature>
<proteinExistence type="inferred from homology"/>